<name>A0A154PMM4_DUFNO</name>
<dbReference type="Proteomes" id="UP000076502">
    <property type="component" value="Unassembled WGS sequence"/>
</dbReference>
<proteinExistence type="predicted"/>
<organism evidence="1 2">
    <name type="scientific">Dufourea novaeangliae</name>
    <name type="common">Sweat bee</name>
    <dbReference type="NCBI Taxonomy" id="178035"/>
    <lineage>
        <taxon>Eukaryota</taxon>
        <taxon>Metazoa</taxon>
        <taxon>Ecdysozoa</taxon>
        <taxon>Arthropoda</taxon>
        <taxon>Hexapoda</taxon>
        <taxon>Insecta</taxon>
        <taxon>Pterygota</taxon>
        <taxon>Neoptera</taxon>
        <taxon>Endopterygota</taxon>
        <taxon>Hymenoptera</taxon>
        <taxon>Apocrita</taxon>
        <taxon>Aculeata</taxon>
        <taxon>Apoidea</taxon>
        <taxon>Anthophila</taxon>
        <taxon>Halictidae</taxon>
        <taxon>Rophitinae</taxon>
        <taxon>Dufourea</taxon>
    </lineage>
</organism>
<dbReference type="EMBL" id="KQ434948">
    <property type="protein sequence ID" value="KZC12460.1"/>
    <property type="molecule type" value="Genomic_DNA"/>
</dbReference>
<gene>
    <name evidence="1" type="ORF">WN55_03998</name>
</gene>
<evidence type="ECO:0000313" key="2">
    <source>
        <dbReference type="Proteomes" id="UP000076502"/>
    </source>
</evidence>
<accession>A0A154PMM4</accession>
<sequence length="59" mass="6541">MHQLSPPEQGNLHTVFDRLKIAIASIEVRRPLPFFGHDFRAGSNMQFSGSINGGSRCNT</sequence>
<protein>
    <submittedName>
        <fullName evidence="1">Uncharacterized protein</fullName>
    </submittedName>
</protein>
<keyword evidence="2" id="KW-1185">Reference proteome</keyword>
<evidence type="ECO:0000313" key="1">
    <source>
        <dbReference type="EMBL" id="KZC12460.1"/>
    </source>
</evidence>
<reference evidence="1 2" key="1">
    <citation type="submission" date="2015-07" db="EMBL/GenBank/DDBJ databases">
        <title>The genome of Dufourea novaeangliae.</title>
        <authorList>
            <person name="Pan H."/>
            <person name="Kapheim K."/>
        </authorList>
    </citation>
    <scope>NUCLEOTIDE SEQUENCE [LARGE SCALE GENOMIC DNA]</scope>
    <source>
        <strain evidence="1">0120121106</strain>
        <tissue evidence="1">Whole body</tissue>
    </source>
</reference>
<dbReference type="AlphaFoldDB" id="A0A154PMM4"/>